<dbReference type="PANTHER" id="PTHR11117:SF24">
    <property type="entry name" value="PROTEIN FDRA"/>
    <property type="match status" value="1"/>
</dbReference>
<dbReference type="STRING" id="630626.EBL_c09240"/>
<evidence type="ECO:0000313" key="3">
    <source>
        <dbReference type="EMBL" id="AFJ46039.1"/>
    </source>
</evidence>
<dbReference type="Gene3D" id="3.40.50.261">
    <property type="entry name" value="Succinyl-CoA synthetase domains"/>
    <property type="match status" value="2"/>
</dbReference>
<organism evidence="3 4">
    <name type="scientific">Shimwellia blattae (strain ATCC 29907 / DSM 4481 / JCM 1650 / NBRC 105725 / CDC 9005-74)</name>
    <name type="common">Escherichia blattae</name>
    <dbReference type="NCBI Taxonomy" id="630626"/>
    <lineage>
        <taxon>Bacteria</taxon>
        <taxon>Pseudomonadati</taxon>
        <taxon>Pseudomonadota</taxon>
        <taxon>Gammaproteobacteria</taxon>
        <taxon>Enterobacterales</taxon>
        <taxon>Enterobacteriaceae</taxon>
        <taxon>Shimwellia</taxon>
    </lineage>
</organism>
<dbReference type="eggNOG" id="COG0074">
    <property type="taxonomic scope" value="Bacteria"/>
</dbReference>
<sequence length="516" mass="54849">MPVSVVIKKNTYFDSISLMSFSTQANNLPDINRAFIAMGTEINKNLLKDMGVDPAQTNDACASDLLIVLEGSSPEANTAALAEVEKLLTSPGQQEGPAVRCATLSTAMQQQPGSNLALISVPGIYAVREARQALLSGLHVMLFSDNISLEDEVALKHLAHEKGLLLMGPDCGTAIINHSVLGFGNRVRQGGVGIIAASGTGSQEVSVQLHQFGGGISQLIGTGGRDLSEAVGGMMMLDALEMLAQDPQTRTIVLISKPPAAAVADRIIARARAVKKPVVIWFAGPGTPPDDEPGLVFAASSKQAAIRAMQASGVDENSLDLHPLNWPLIHEIRAVLAGPQRYIRGLFCGGTLCDEAMFLAMKKYTDVYSNIHPDPAFRLAPRDPGRGHSFLDFGDDAFTDGKPHPMIDPSSRIERLLQEARDPQVGVILMDFILGFGAHEDPVGVMLPAIREAQAIAAAENRPLVMVGYVLGTDLDSPSLHQQCEKLTAAGVIWASSSTNAGLLAREFVAKTQESV</sequence>
<proteinExistence type="predicted"/>
<dbReference type="InterPro" id="IPR016102">
    <property type="entry name" value="Succinyl-CoA_synth-like"/>
</dbReference>
<dbReference type="GO" id="GO:0004776">
    <property type="term" value="F:succinate-CoA ligase (GDP-forming) activity"/>
    <property type="evidence" value="ECO:0007669"/>
    <property type="project" value="TreeGrafter"/>
</dbReference>
<dbReference type="GO" id="GO:0009361">
    <property type="term" value="C:succinate-CoA ligase complex (ADP-forming)"/>
    <property type="evidence" value="ECO:0007669"/>
    <property type="project" value="TreeGrafter"/>
</dbReference>
<dbReference type="PATRIC" id="fig|630626.3.peg.897"/>
<dbReference type="GO" id="GO:0004775">
    <property type="term" value="F:succinate-CoA ligase (ADP-forming) activity"/>
    <property type="evidence" value="ECO:0007669"/>
    <property type="project" value="TreeGrafter"/>
</dbReference>
<dbReference type="HOGENOM" id="CLU_026233_1_0_6"/>
<feature type="domain" description="ATP-citrate synthase/succinyl-CoA ligase C-terminal" evidence="1">
    <location>
        <begin position="346"/>
        <end position="505"/>
    </location>
</feature>
<dbReference type="EMBL" id="CP001560">
    <property type="protein sequence ID" value="AFJ46039.1"/>
    <property type="molecule type" value="Genomic_DNA"/>
</dbReference>
<dbReference type="GO" id="GO:0005829">
    <property type="term" value="C:cytosol"/>
    <property type="evidence" value="ECO:0007669"/>
    <property type="project" value="TreeGrafter"/>
</dbReference>
<accession>I2B685</accession>
<dbReference type="Pfam" id="PF00549">
    <property type="entry name" value="Ligase_CoA"/>
    <property type="match status" value="1"/>
</dbReference>
<evidence type="ECO:0000259" key="1">
    <source>
        <dbReference type="Pfam" id="PF00549"/>
    </source>
</evidence>
<evidence type="ECO:0000313" key="4">
    <source>
        <dbReference type="Proteomes" id="UP000001955"/>
    </source>
</evidence>
<dbReference type="GO" id="GO:0006099">
    <property type="term" value="P:tricarboxylic acid cycle"/>
    <property type="evidence" value="ECO:0007669"/>
    <property type="project" value="TreeGrafter"/>
</dbReference>
<feature type="domain" description="CoA-binding" evidence="2">
    <location>
        <begin position="190"/>
        <end position="283"/>
    </location>
</feature>
<reference evidence="3 4" key="1">
    <citation type="journal article" date="2012" name="J. Bacteriol.">
        <title>Complete genome sequence of the B12-producing Shimwellia blattae strain DSM 4481, isolated from a cockroach.</title>
        <authorList>
            <person name="Brzuszkiewicz E."/>
            <person name="Waschkowitz T."/>
            <person name="Wiezer A."/>
            <person name="Daniel R."/>
        </authorList>
    </citation>
    <scope>NUCLEOTIDE SEQUENCE [LARGE SCALE GENOMIC DNA]</scope>
    <source>
        <strain evidence="4">ATCC 29907 / DSM 4481 / JCM 1650 / NBRC 105725 / CDC 9005-74</strain>
    </source>
</reference>
<dbReference type="SUPFAM" id="SSF52210">
    <property type="entry name" value="Succinyl-CoA synthetase domains"/>
    <property type="match status" value="2"/>
</dbReference>
<dbReference type="Pfam" id="PF02629">
    <property type="entry name" value="CoA_binding"/>
    <property type="match status" value="1"/>
</dbReference>
<dbReference type="AlphaFoldDB" id="I2B685"/>
<dbReference type="KEGG" id="ebt:EBL_c09240"/>
<dbReference type="NCBIfam" id="NF004760">
    <property type="entry name" value="PRK06091.1"/>
    <property type="match status" value="1"/>
</dbReference>
<keyword evidence="4" id="KW-1185">Reference proteome</keyword>
<name>I2B685_SHIBC</name>
<dbReference type="InterPro" id="IPR005811">
    <property type="entry name" value="SUCC_ACL_C"/>
</dbReference>
<evidence type="ECO:0000259" key="2">
    <source>
        <dbReference type="Pfam" id="PF02629"/>
    </source>
</evidence>
<dbReference type="RefSeq" id="WP_002444371.1">
    <property type="nucleotide sequence ID" value="NC_017910.1"/>
</dbReference>
<accession>K6VKN7</accession>
<gene>
    <name evidence="3" type="primary">yahF</name>
    <name evidence="3" type="ordered locus">EBL_c09240</name>
</gene>
<dbReference type="PANTHER" id="PTHR11117">
    <property type="entry name" value="SUCCINYL-COA LIGASE SUBUNIT ALPHA"/>
    <property type="match status" value="1"/>
</dbReference>
<dbReference type="OrthoDB" id="5580580at2"/>
<dbReference type="Gene3D" id="3.40.50.720">
    <property type="entry name" value="NAD(P)-binding Rossmann-like Domain"/>
    <property type="match status" value="1"/>
</dbReference>
<dbReference type="InterPro" id="IPR003781">
    <property type="entry name" value="CoA-bd"/>
</dbReference>
<dbReference type="Proteomes" id="UP000001955">
    <property type="component" value="Chromosome"/>
</dbReference>
<protein>
    <submittedName>
        <fullName evidence="3">FdrA-like protein</fullName>
    </submittedName>
</protein>